<dbReference type="GO" id="GO:0004386">
    <property type="term" value="F:helicase activity"/>
    <property type="evidence" value="ECO:0007669"/>
    <property type="project" value="UniProtKB-KW"/>
</dbReference>
<dbReference type="Pfam" id="PF13455">
    <property type="entry name" value="MUG113"/>
    <property type="match status" value="1"/>
</dbReference>
<dbReference type="EMBL" id="CP002158">
    <property type="protein sequence ID" value="ADL24771.1"/>
    <property type="molecule type" value="Genomic_DNA"/>
</dbReference>
<evidence type="ECO:0000259" key="1">
    <source>
        <dbReference type="SMART" id="SM00974"/>
    </source>
</evidence>
<dbReference type="HOGENOM" id="CLU_042626_0_0_0"/>
<evidence type="ECO:0000313" key="3">
    <source>
        <dbReference type="EMBL" id="ADL24771.1"/>
    </source>
</evidence>
<dbReference type="Proteomes" id="UP000000517">
    <property type="component" value="Chromosome"/>
</dbReference>
<reference evidence="4" key="2">
    <citation type="submission" date="2010-08" db="EMBL/GenBank/DDBJ databases">
        <title>Complete sequence of Fibrobacter succinogenes subsp. succinogenes S85.</title>
        <authorList>
            <person name="Durkin A.S."/>
            <person name="Nelson K.E."/>
            <person name="Morrison M."/>
            <person name="Forsberg C.W."/>
            <person name="Wilson D.B."/>
            <person name="Russell J.B."/>
            <person name="Cann I.K.O."/>
            <person name="Mackie R.I."/>
            <person name="White B.A."/>
        </authorList>
    </citation>
    <scope>NUCLEOTIDE SEQUENCE [LARGE SCALE GENOMIC DNA]</scope>
    <source>
        <strain evidence="4">ATCC 19169 / S85</strain>
    </source>
</reference>
<gene>
    <name evidence="2" type="ordered locus">Fisuc_2450</name>
    <name evidence="3" type="ordered locus">FSU_3014</name>
</gene>
<name>C9RLM1_FIBSS</name>
<evidence type="ECO:0000313" key="2">
    <source>
        <dbReference type="EMBL" id="ACX76036.1"/>
    </source>
</evidence>
<dbReference type="KEGG" id="fsu:Fisuc_2450"/>
<protein>
    <submittedName>
        <fullName evidence="2">Helicase A859L</fullName>
    </submittedName>
</protein>
<keyword evidence="2" id="KW-0547">Nucleotide-binding</keyword>
<dbReference type="STRING" id="59374.FSU_3014"/>
<dbReference type="EMBL" id="CP001792">
    <property type="protein sequence ID" value="ACX76036.1"/>
    <property type="molecule type" value="Genomic_DNA"/>
</dbReference>
<accession>C9RLM1</accession>
<dbReference type="OrthoDB" id="9814995at2"/>
<keyword evidence="2" id="KW-0347">Helicase</keyword>
<dbReference type="PATRIC" id="fig|59374.8.peg.2882"/>
<organism evidence="3 4">
    <name type="scientific">Fibrobacter succinogenes (strain ATCC 19169 / S85)</name>
    <dbReference type="NCBI Taxonomy" id="59374"/>
    <lineage>
        <taxon>Bacteria</taxon>
        <taxon>Pseudomonadati</taxon>
        <taxon>Fibrobacterota</taxon>
        <taxon>Fibrobacteria</taxon>
        <taxon>Fibrobacterales</taxon>
        <taxon>Fibrobacteraceae</taxon>
        <taxon>Fibrobacter</taxon>
    </lineage>
</organism>
<dbReference type="RefSeq" id="WP_014547065.1">
    <property type="nucleotide sequence ID" value="NC_013410.1"/>
</dbReference>
<dbReference type="eggNOG" id="COG0226">
    <property type="taxonomic scope" value="Bacteria"/>
</dbReference>
<keyword evidence="2" id="KW-0378">Hydrolase</keyword>
<dbReference type="AlphaFoldDB" id="C9RLM1"/>
<reference evidence="3" key="3">
    <citation type="submission" date="2010-08" db="EMBL/GenBank/DDBJ databases">
        <authorList>
            <person name="Durkin A.S."/>
            <person name="Nelson K.E."/>
            <person name="Morrison M."/>
            <person name="Forsberg C.W."/>
            <person name="Wilson D.B."/>
            <person name="Russell J.B."/>
            <person name="Cann I.K.O."/>
            <person name="Mackie R.I."/>
            <person name="White B.A."/>
        </authorList>
    </citation>
    <scope>NUCLEOTIDE SEQUENCE</scope>
    <source>
        <strain evidence="3">S85</strain>
    </source>
</reference>
<evidence type="ECO:0000313" key="4">
    <source>
        <dbReference type="Proteomes" id="UP000000517"/>
    </source>
</evidence>
<dbReference type="KEGG" id="fsc:FSU_3014"/>
<dbReference type="SMART" id="SM00974">
    <property type="entry name" value="T5orf172"/>
    <property type="match status" value="1"/>
</dbReference>
<feature type="domain" description="Bacteriophage T5 Orf172 DNA-binding" evidence="1">
    <location>
        <begin position="284"/>
        <end position="378"/>
    </location>
</feature>
<evidence type="ECO:0000313" key="5">
    <source>
        <dbReference type="Proteomes" id="UP000001497"/>
    </source>
</evidence>
<keyword evidence="2" id="KW-0067">ATP-binding</keyword>
<sequence length="398" mass="45908">MPKTLDDIFADDSYGLLNEKSKANPITDQDRMVQEFEELSRFVSENGREPSENSNDPSEYRLAKRLAKYRSDSKLIENQAIYNADVHGLLHSTGKSNQSKEMSFDEILDSFNLNEEEKSIFDLHPSVKKAIDRDEADFIAKRKPCKDFSKYESKFKKVQNDIRSGKRKLLDAKISHLKEGGFYFYNGVLFFVESIEISQKNAVTPEGKHIYENGRTRCIFENGTEAALLKRSVEKLLYLNGKTVTENSEETAAKAEKELGINEKDKACGFIYVCSSLSKEPSIAEIKNLYKIGFCTTSVEERLKNAEKEPTYLMAPVRHIASWQCFNMNPQKFEQLIHNFFGRVCLNVDVFDEKGERHIPKEWFVVPLPVIKQVIEMIITGEIIKYRYDEKKQVLVKR</sequence>
<dbReference type="InterPro" id="IPR018306">
    <property type="entry name" value="Phage_T5_Orf172_DNA-bd"/>
</dbReference>
<keyword evidence="5" id="KW-1185">Reference proteome</keyword>
<proteinExistence type="predicted"/>
<dbReference type="Proteomes" id="UP000001497">
    <property type="component" value="Chromosome"/>
</dbReference>
<reference evidence="2 5" key="1">
    <citation type="submission" date="2009-10" db="EMBL/GenBank/DDBJ databases">
        <title>Complete sequence of Fibrobacter succinogenes subsp. succinogenes S85.</title>
        <authorList>
            <consortium name="US DOE Joint Genome Institute"/>
            <person name="Lucas S."/>
            <person name="Copeland A."/>
            <person name="Lapidus A."/>
            <person name="Glavina del Rio T."/>
            <person name="Tice H."/>
            <person name="Bruce D."/>
            <person name="Goodwin L."/>
            <person name="Pitluck S."/>
            <person name="Chertkov O."/>
            <person name="Detter J.C."/>
            <person name="Han C."/>
            <person name="Tapia R."/>
            <person name="Larimer F."/>
            <person name="Land M."/>
            <person name="Hauser L."/>
            <person name="Kyrpides N."/>
            <person name="Mikhailova N."/>
            <person name="Weimer P.J."/>
            <person name="Stevenson D.M."/>
            <person name="Boyum J."/>
            <person name="Brumm P.I."/>
            <person name="Mead D."/>
        </authorList>
    </citation>
    <scope>NUCLEOTIDE SEQUENCE [LARGE SCALE GENOMIC DNA]</scope>
    <source>
        <strain evidence="5">ATCC 19169 / S85</strain>
        <strain evidence="2">S85</strain>
    </source>
</reference>